<evidence type="ECO:0000259" key="1">
    <source>
        <dbReference type="PROSITE" id="PS51186"/>
    </source>
</evidence>
<feature type="domain" description="N-acetyltransferase" evidence="1">
    <location>
        <begin position="35"/>
        <end position="184"/>
    </location>
</feature>
<dbReference type="PROSITE" id="PS51186">
    <property type="entry name" value="GNAT"/>
    <property type="match status" value="1"/>
</dbReference>
<dbReference type="EMBL" id="JPIU01000025">
    <property type="protein sequence ID" value="KIO46690.1"/>
    <property type="molecule type" value="Genomic_DNA"/>
</dbReference>
<evidence type="ECO:0000313" key="3">
    <source>
        <dbReference type="Proteomes" id="UP000031980"/>
    </source>
</evidence>
<dbReference type="InterPro" id="IPR016181">
    <property type="entry name" value="Acyl_CoA_acyltransferase"/>
</dbReference>
<dbReference type="Proteomes" id="UP000031980">
    <property type="component" value="Unassembled WGS sequence"/>
</dbReference>
<dbReference type="Pfam" id="PF00583">
    <property type="entry name" value="Acetyltransf_1"/>
    <property type="match status" value="1"/>
</dbReference>
<reference evidence="2 3" key="1">
    <citation type="submission" date="2014-07" db="EMBL/GenBank/DDBJ databases">
        <title>Porphyromonadaceae bacterium OUH 308042 = ATCC BAA-2681 = DSM 28342 draft genome.</title>
        <authorList>
            <person name="Sydenham T.V."/>
            <person name="Hasman H."/>
            <person name="Justensen U.S."/>
        </authorList>
    </citation>
    <scope>NUCLEOTIDE SEQUENCE [LARGE SCALE GENOMIC DNA]</scope>
    <source>
        <strain evidence="2 3">OUH 308042</strain>
    </source>
</reference>
<dbReference type="AlphaFoldDB" id="A0A0C3R8F4"/>
<proteinExistence type="predicted"/>
<dbReference type="GO" id="GO:0016747">
    <property type="term" value="F:acyltransferase activity, transferring groups other than amino-acyl groups"/>
    <property type="evidence" value="ECO:0007669"/>
    <property type="project" value="InterPro"/>
</dbReference>
<accession>A0A0C3R8F4</accession>
<name>A0A0C3R8F4_9PORP</name>
<evidence type="ECO:0000313" key="2">
    <source>
        <dbReference type="EMBL" id="KIO46690.1"/>
    </source>
</evidence>
<dbReference type="Gene3D" id="3.40.630.30">
    <property type="match status" value="1"/>
</dbReference>
<dbReference type="InterPro" id="IPR000182">
    <property type="entry name" value="GNAT_dom"/>
</dbReference>
<organism evidence="2 3">
    <name type="scientific">Sanguibacteroides justesenii</name>
    <dbReference type="NCBI Taxonomy" id="1547597"/>
    <lineage>
        <taxon>Bacteria</taxon>
        <taxon>Pseudomonadati</taxon>
        <taxon>Bacteroidota</taxon>
        <taxon>Bacteroidia</taxon>
        <taxon>Bacteroidales</taxon>
        <taxon>Porphyromonadaceae</taxon>
        <taxon>Sanguibacteroides</taxon>
    </lineage>
</organism>
<gene>
    <name evidence="2" type="ORF">BA92_02160</name>
</gene>
<keyword evidence="3" id="KW-1185">Reference proteome</keyword>
<sequence>MNFNSLISIARSLWINLKATSQIPVMKDIPVSKSLHVSYLKKNDFSLARKEYVKVFHKPISIGQSLLIFLFRRKLSFVLKNVQGENMAYMFLYFNEQEWKEKCIHIGSLYLAEKFQGTGRAAILEKFVLTYLSQYTTLAEVRARVTVENENAYALIIGNGFEILSEYMDPAINKKRVYVLKKLR</sequence>
<comment type="caution">
    <text evidence="2">The sequence shown here is derived from an EMBL/GenBank/DDBJ whole genome shotgun (WGS) entry which is preliminary data.</text>
</comment>
<protein>
    <recommendedName>
        <fullName evidence="1">N-acetyltransferase domain-containing protein</fullName>
    </recommendedName>
</protein>
<dbReference type="SUPFAM" id="SSF55729">
    <property type="entry name" value="Acyl-CoA N-acyltransferases (Nat)"/>
    <property type="match status" value="1"/>
</dbReference>